<comment type="caution">
    <text evidence="3">The sequence shown here is derived from an EMBL/GenBank/DDBJ whole genome shotgun (WGS) entry which is preliminary data.</text>
</comment>
<dbReference type="InterPro" id="IPR001138">
    <property type="entry name" value="Zn2Cys6_DnaBD"/>
</dbReference>
<dbReference type="GO" id="GO:0008270">
    <property type="term" value="F:zinc ion binding"/>
    <property type="evidence" value="ECO:0007669"/>
    <property type="project" value="InterPro"/>
</dbReference>
<dbReference type="Gene3D" id="4.10.240.10">
    <property type="entry name" value="Zn(2)-C6 fungal-type DNA-binding domain"/>
    <property type="match status" value="1"/>
</dbReference>
<dbReference type="CDD" id="cd00067">
    <property type="entry name" value="GAL4"/>
    <property type="match status" value="1"/>
</dbReference>
<dbReference type="SMART" id="SM00066">
    <property type="entry name" value="GAL4"/>
    <property type="match status" value="1"/>
</dbReference>
<protein>
    <recommendedName>
        <fullName evidence="2">Zn(2)-C6 fungal-type domain-containing protein</fullName>
    </recommendedName>
</protein>
<dbReference type="PROSITE" id="PS00463">
    <property type="entry name" value="ZN2_CY6_FUNGAL_1"/>
    <property type="match status" value="1"/>
</dbReference>
<proteinExistence type="predicted"/>
<dbReference type="GO" id="GO:0001228">
    <property type="term" value="F:DNA-binding transcription activator activity, RNA polymerase II-specific"/>
    <property type="evidence" value="ECO:0007669"/>
    <property type="project" value="TreeGrafter"/>
</dbReference>
<organism evidence="3">
    <name type="scientific">Fusarium oxysporum (strain Fo5176)</name>
    <name type="common">Fusarium vascular wilt</name>
    <dbReference type="NCBI Taxonomy" id="660025"/>
    <lineage>
        <taxon>Eukaryota</taxon>
        <taxon>Fungi</taxon>
        <taxon>Dikarya</taxon>
        <taxon>Ascomycota</taxon>
        <taxon>Pezizomycotina</taxon>
        <taxon>Sordariomycetes</taxon>
        <taxon>Hypocreomycetidae</taxon>
        <taxon>Hypocreales</taxon>
        <taxon>Nectriaceae</taxon>
        <taxon>Fusarium</taxon>
        <taxon>Fusarium oxysporum species complex</taxon>
    </lineage>
</organism>
<evidence type="ECO:0000259" key="2">
    <source>
        <dbReference type="PROSITE" id="PS50048"/>
    </source>
</evidence>
<dbReference type="AlphaFoldDB" id="F9FJW3"/>
<dbReference type="EMBL" id="AFQF01002026">
    <property type="protein sequence ID" value="EGU82793.1"/>
    <property type="molecule type" value="Genomic_DNA"/>
</dbReference>
<gene>
    <name evidence="3" type="ORF">FOXB_06692</name>
</gene>
<dbReference type="SUPFAM" id="SSF57701">
    <property type="entry name" value="Zn2/Cys6 DNA-binding domain"/>
    <property type="match status" value="1"/>
</dbReference>
<feature type="domain" description="Zn(2)-C6 fungal-type" evidence="2">
    <location>
        <begin position="33"/>
        <end position="63"/>
    </location>
</feature>
<dbReference type="InterPro" id="IPR053157">
    <property type="entry name" value="Sterol_Uptake_Regulator"/>
</dbReference>
<evidence type="ECO:0000313" key="3">
    <source>
        <dbReference type="EMBL" id="EGU82793.1"/>
    </source>
</evidence>
<dbReference type="InterPro" id="IPR036864">
    <property type="entry name" value="Zn2-C6_fun-type_DNA-bd_sf"/>
</dbReference>
<dbReference type="PANTHER" id="PTHR47784:SF5">
    <property type="entry name" value="STEROL UPTAKE CONTROL PROTEIN 2"/>
    <property type="match status" value="1"/>
</dbReference>
<reference evidence="3" key="1">
    <citation type="journal article" date="2012" name="Mol. Plant Microbe Interact.">
        <title>A highly conserved effector in Fusarium oxysporum is required for full virulence on Arabidopsis.</title>
        <authorList>
            <person name="Thatcher L.F."/>
            <person name="Gardiner D.M."/>
            <person name="Kazan K."/>
            <person name="Manners J."/>
        </authorList>
    </citation>
    <scope>NUCLEOTIDE SEQUENCE [LARGE SCALE GENOMIC DNA]</scope>
    <source>
        <strain evidence="3">Fo5176</strain>
    </source>
</reference>
<dbReference type="PROSITE" id="PS50048">
    <property type="entry name" value="ZN2_CY6_FUNGAL_2"/>
    <property type="match status" value="1"/>
</dbReference>
<dbReference type="OrthoDB" id="5419315at2759"/>
<evidence type="ECO:0000256" key="1">
    <source>
        <dbReference type="ARBA" id="ARBA00023242"/>
    </source>
</evidence>
<dbReference type="Pfam" id="PF00172">
    <property type="entry name" value="Zn_clus"/>
    <property type="match status" value="1"/>
</dbReference>
<dbReference type="PANTHER" id="PTHR47784">
    <property type="entry name" value="STEROL UPTAKE CONTROL PROTEIN 2"/>
    <property type="match status" value="1"/>
</dbReference>
<sequence length="469" mass="52881">MTTLPDKSATATTTTEFERPYRTLRCHRKSRTGCTSCKARRVKCDEGRPKCRSCTLRSIECVYPSAGMWTTPDNQAMACPNVVPEPLFIPSRDRDLTDMKLLWFYTTTTFASFLGTRTGQGPVEEILKIKIPRYAFENPFLMDTLLGLSAFQLQDLGHDVKPARTLHYRVQAFQGYRRAIEAAEPETFPALVACSVLLVGLASQMFRESGTKDLYILDWMVVWSGIGVMINVIKPAVLWEYGLPELFFRPPLDLDGAIHHVPGRLLSLVFSISEDDPERPHISTYYNVLKYLGTLYAELRNGGFGPVLTPRILTWFTFLPRPFITLSTARKPLALLILAHYAMFTKLVQHIWWVRGIADREIPGIVRYLGPKWAPELAVAMATVRLQAPLDVARVILANPAWLPVGEGAGCVLELGTCWPSAPLLRMVDQEGRPQRYDRETQRLISIGPEEVTREMNVVRISLSATSLH</sequence>
<accession>F9FJW3</accession>
<name>F9FJW3_FUSOF</name>
<keyword evidence="1" id="KW-0539">Nucleus</keyword>